<dbReference type="Pfam" id="PF23752">
    <property type="entry name" value="Beta-prop_WDR11_2nd"/>
    <property type="match status" value="1"/>
</dbReference>
<organism evidence="5 7">
    <name type="scientific">Bursaphelenchus xylophilus</name>
    <name type="common">Pinewood nematode worm</name>
    <name type="synonym">Aphelenchoides xylophilus</name>
    <dbReference type="NCBI Taxonomy" id="6326"/>
    <lineage>
        <taxon>Eukaryota</taxon>
        <taxon>Metazoa</taxon>
        <taxon>Ecdysozoa</taxon>
        <taxon>Nematoda</taxon>
        <taxon>Chromadorea</taxon>
        <taxon>Rhabditida</taxon>
        <taxon>Tylenchina</taxon>
        <taxon>Tylenchomorpha</taxon>
        <taxon>Aphelenchoidea</taxon>
        <taxon>Aphelenchoididae</taxon>
        <taxon>Bursaphelenchus</taxon>
    </lineage>
</organism>
<reference evidence="7" key="1">
    <citation type="submission" date="2016-11" db="UniProtKB">
        <authorList>
            <consortium name="WormBaseParasite"/>
        </authorList>
    </citation>
    <scope>IDENTIFICATION</scope>
</reference>
<evidence type="ECO:0000313" key="7">
    <source>
        <dbReference type="WBParaSite" id="BXY_1117500.1"/>
    </source>
</evidence>
<dbReference type="PANTHER" id="PTHR14593">
    <property type="entry name" value="WD REPEAT-CONTAINING PROTEIN 11"/>
    <property type="match status" value="1"/>
</dbReference>
<dbReference type="InterPro" id="IPR057854">
    <property type="entry name" value="TPR_WDR11"/>
</dbReference>
<gene>
    <name evidence="3" type="ORF">BXYJ_LOCUS1413</name>
</gene>
<evidence type="ECO:0000313" key="6">
    <source>
        <dbReference type="Proteomes" id="UP000659654"/>
    </source>
</evidence>
<dbReference type="Gene3D" id="2.130.10.10">
    <property type="entry name" value="YVTN repeat-like/Quinoprotein amine dehydrogenase"/>
    <property type="match status" value="3"/>
</dbReference>
<dbReference type="Proteomes" id="UP000659654">
    <property type="component" value="Unassembled WGS sequence"/>
</dbReference>
<dbReference type="Pfam" id="PF23753">
    <property type="entry name" value="TPR_WDR11"/>
    <property type="match status" value="1"/>
</dbReference>
<keyword evidence="6" id="KW-1185">Reference proteome</keyword>
<dbReference type="eggNOG" id="KOG1912">
    <property type="taxonomic scope" value="Eukaryota"/>
</dbReference>
<dbReference type="PANTHER" id="PTHR14593:SF5">
    <property type="entry name" value="WD REPEAT-CONTAINING PROTEIN 11"/>
    <property type="match status" value="1"/>
</dbReference>
<sequence>MPFCLPGIQKTSSVQAPLEWSDSNLLICGVENTIVVVDVKDLTIIQTLTRNKNTVCQLSCQPAVESQGNHIFCVSSDSTGQISIWDIIHGKILHQFSSAVVSYLKWLAIEDEEGNFPYVLSLSSKSTVDLYDALNGFSLWSFKSSNNIAAMAIDPFKYSEVAFFSGNNCLMFTHDFGIEHPFQFDPIVTQLKLNESQATIRQLEYHKALPNRLYVLISDRILIVHAETKVVIYCTQFDSIGSVGKILPCSMRDAFYYVRSNGVVSFNIGNIYNVEDGAKSVLRYENVAGSESHRMSTKLGVRGSALCPHTESKVAVLLSNGRFVIHKLWNRSEESSLVDRIKLREDLTQEPFTSLRFSQYNYLNCLGIGMTAVRVRPMDPHKNLSDELDVGLLAAVASSTGTVYLVDVLSCKIVREFQIHSCQIRALEWGGSDLIITAGYSTSLSSSTVRNDLFITNIRTGQKKRLRPEAEESPIELLRVSHYHCYLAVCFRREPLEIWDIRSRRLLRRMSKKCPIIMDMNWFARHTKAQTNQSVMRENLVVMDVDNHLYHVVVKGLHVRDGKEVNTDWSKNSAPLSRVVWKDDYLVFGDTMGFLRIWDLGKKRNREMKDSNAHRGSVLRMVFSSLAGDYTLSVLHQNHVAVWDVESLQLLQSIQINGLTMCDVDMSGVTPVYITSMGSLHYGAHGEHLCASIQEGDLPTALKSFLNPSADDIGFSRHLKLGLNMEQLEFMSMPTYLSFLWPPDVQKRLMELDVGLLMDRVDTIELINYVVERSIVLGKYDWATSLLLDTSNNSNDPGSLANSFKACLLSSDVSREESRCLIKMVATNLIASGKISDGVQLLYLIDQREEACKYLASQGHCDKAFTYLRIDPNADEECLKKCLSKKKILMVTKKITEFLFLASTKEHLKCIQRLKEMKLYTLAERMAIGSPKGPEIFDD</sequence>
<protein>
    <submittedName>
        <fullName evidence="3">(pine wood nematode) hypothetical protein</fullName>
    </submittedName>
</protein>
<evidence type="ECO:0000313" key="4">
    <source>
        <dbReference type="EMBL" id="CAG9084375.1"/>
    </source>
</evidence>
<dbReference type="SMR" id="A0A1I7SDR8"/>
<dbReference type="InterPro" id="IPR001680">
    <property type="entry name" value="WD40_rpt"/>
</dbReference>
<dbReference type="GO" id="GO:0005737">
    <property type="term" value="C:cytoplasm"/>
    <property type="evidence" value="ECO:0007669"/>
    <property type="project" value="TreeGrafter"/>
</dbReference>
<evidence type="ECO:0000313" key="5">
    <source>
        <dbReference type="Proteomes" id="UP000095284"/>
    </source>
</evidence>
<dbReference type="EMBL" id="CAJFCV020000001">
    <property type="protein sequence ID" value="CAG9084375.1"/>
    <property type="molecule type" value="Genomic_DNA"/>
</dbReference>
<dbReference type="EMBL" id="CAJFDI010000001">
    <property type="protein sequence ID" value="CAD5209379.1"/>
    <property type="molecule type" value="Genomic_DNA"/>
</dbReference>
<evidence type="ECO:0000259" key="2">
    <source>
        <dbReference type="Pfam" id="PF23753"/>
    </source>
</evidence>
<dbReference type="SMART" id="SM00320">
    <property type="entry name" value="WD40"/>
    <property type="match status" value="4"/>
</dbReference>
<feature type="domain" description="WDR11 second beta-propeller" evidence="1">
    <location>
        <begin position="393"/>
        <end position="510"/>
    </location>
</feature>
<dbReference type="InterPro" id="IPR015943">
    <property type="entry name" value="WD40/YVTN_repeat-like_dom_sf"/>
</dbReference>
<dbReference type="WBParaSite" id="BXY_1117500.1">
    <property type="protein sequence ID" value="BXY_1117500.1"/>
    <property type="gene ID" value="BXY_1117500"/>
</dbReference>
<dbReference type="InterPro" id="IPR057853">
    <property type="entry name" value="Beta-prop_WDR11_2nd"/>
</dbReference>
<dbReference type="OrthoDB" id="1291858at2759"/>
<dbReference type="InterPro" id="IPR036322">
    <property type="entry name" value="WD40_repeat_dom_sf"/>
</dbReference>
<evidence type="ECO:0000313" key="3">
    <source>
        <dbReference type="EMBL" id="CAD5209379.1"/>
    </source>
</evidence>
<name>A0A1I7SDR8_BURXY</name>
<dbReference type="SUPFAM" id="SSF50978">
    <property type="entry name" value="WD40 repeat-like"/>
    <property type="match status" value="2"/>
</dbReference>
<evidence type="ECO:0000259" key="1">
    <source>
        <dbReference type="Pfam" id="PF23752"/>
    </source>
</evidence>
<accession>A0A1I7SDR8</accession>
<dbReference type="Proteomes" id="UP000582659">
    <property type="component" value="Unassembled WGS sequence"/>
</dbReference>
<reference evidence="4" key="2">
    <citation type="submission" date="2020-08" db="EMBL/GenBank/DDBJ databases">
        <authorList>
            <person name="Kikuchi T."/>
        </authorList>
    </citation>
    <scope>NUCLEOTIDE SEQUENCE</scope>
    <source>
        <strain evidence="3">Ka4C1</strain>
    </source>
</reference>
<proteinExistence type="predicted"/>
<dbReference type="InterPro" id="IPR039694">
    <property type="entry name" value="WDR11"/>
</dbReference>
<dbReference type="AlphaFoldDB" id="A0A1I7SDR8"/>
<feature type="domain" description="WDR11 TPR" evidence="2">
    <location>
        <begin position="760"/>
        <end position="864"/>
    </location>
</feature>
<dbReference type="Proteomes" id="UP000095284">
    <property type="component" value="Unplaced"/>
</dbReference>